<proteinExistence type="inferred from homology"/>
<evidence type="ECO:0000256" key="2">
    <source>
        <dbReference type="ARBA" id="ARBA00004726"/>
    </source>
</evidence>
<dbReference type="GO" id="GO:0003919">
    <property type="term" value="F:FMN adenylyltransferase activity"/>
    <property type="evidence" value="ECO:0007669"/>
    <property type="project" value="UniProtKB-UniRule"/>
</dbReference>
<dbReference type="SUPFAM" id="SSF52374">
    <property type="entry name" value="Nucleotidylyl transferase"/>
    <property type="match status" value="1"/>
</dbReference>
<evidence type="ECO:0000256" key="7">
    <source>
        <dbReference type="ARBA" id="ARBA00022695"/>
    </source>
</evidence>
<keyword evidence="9 15" id="KW-0418">Kinase</keyword>
<evidence type="ECO:0000256" key="4">
    <source>
        <dbReference type="ARBA" id="ARBA00022630"/>
    </source>
</evidence>
<dbReference type="PATRIC" id="fig|1423813.3.peg.2076"/>
<comment type="similarity">
    <text evidence="15">Belongs to the ribF family.</text>
</comment>
<comment type="function">
    <text evidence="1">Catalyzes the phosphorylation of riboflavin to FMN followed by the adenylation of FMN to FAD.</text>
</comment>
<keyword evidence="18" id="KW-1185">Reference proteome</keyword>
<dbReference type="InterPro" id="IPR002606">
    <property type="entry name" value="Riboflavin_kinase_bac"/>
</dbReference>
<sequence length="328" mass="37421">MSNKGDFILQVINIRHPFNPDQIPTGKVVLAMGFFDGVHRGHQAVIEQAKKIAQQKQLPLAVLTYDHQPAIVYQASKKRVTYLSTVNRKLDLLQQLEVDLVYVVSFTSALSALKPQEFVDQYMIGFHADTVVAGFDHTYGPKTVATMQNLPRYSQQRFDIVEVPAQMDKRLKISSSRIRQTIDNGDMVLVNDLLGYRYQTTGVVVHGEARGRTLGFPTANVEWPEEERMPSVGVYAVQLQIGDRWYDGMASIGYNVTFGDQRPKTLEINLFDFKQMIYGENVKVRWIARLRDEIKYTTVEALIEQLEHDELNTKHALAQARQQTYSLI</sequence>
<dbReference type="InterPro" id="IPR004821">
    <property type="entry name" value="Cyt_trans-like"/>
</dbReference>
<dbReference type="InterPro" id="IPR015865">
    <property type="entry name" value="Riboflavin_kinase_bac/euk"/>
</dbReference>
<evidence type="ECO:0000256" key="9">
    <source>
        <dbReference type="ARBA" id="ARBA00022777"/>
    </source>
</evidence>
<protein>
    <recommendedName>
        <fullName evidence="15">Riboflavin biosynthesis protein</fullName>
    </recommendedName>
    <domain>
        <recommendedName>
            <fullName evidence="15">Riboflavin kinase</fullName>
            <ecNumber evidence="15">2.7.1.26</ecNumber>
        </recommendedName>
        <alternativeName>
            <fullName evidence="15">Flavokinase</fullName>
        </alternativeName>
    </domain>
    <domain>
        <recommendedName>
            <fullName evidence="15">FMN adenylyltransferase</fullName>
            <ecNumber evidence="15">2.7.7.2</ecNumber>
        </recommendedName>
        <alternativeName>
            <fullName evidence="15">FAD pyrophosphorylase</fullName>
        </alternativeName>
        <alternativeName>
            <fullName evidence="15">FAD synthase</fullName>
        </alternativeName>
    </domain>
</protein>
<accession>A0A0R2A4X9</accession>
<evidence type="ECO:0000256" key="13">
    <source>
        <dbReference type="ARBA" id="ARBA00047880"/>
    </source>
</evidence>
<dbReference type="FunFam" id="3.40.50.620:FF:000021">
    <property type="entry name" value="Riboflavin biosynthesis protein"/>
    <property type="match status" value="1"/>
</dbReference>
<keyword evidence="7 15" id="KW-0548">Nucleotidyltransferase</keyword>
<dbReference type="NCBIfam" id="TIGR00083">
    <property type="entry name" value="ribF"/>
    <property type="match status" value="1"/>
</dbReference>
<keyword evidence="4 15" id="KW-0285">Flavoprotein</keyword>
<evidence type="ECO:0000256" key="11">
    <source>
        <dbReference type="ARBA" id="ARBA00022840"/>
    </source>
</evidence>
<dbReference type="Pfam" id="PF01687">
    <property type="entry name" value="Flavokinase"/>
    <property type="match status" value="1"/>
</dbReference>
<dbReference type="GO" id="GO:0009231">
    <property type="term" value="P:riboflavin biosynthetic process"/>
    <property type="evidence" value="ECO:0007669"/>
    <property type="project" value="InterPro"/>
</dbReference>
<keyword evidence="10 15" id="KW-0274">FAD</keyword>
<dbReference type="PANTHER" id="PTHR22749">
    <property type="entry name" value="RIBOFLAVIN KINASE/FMN ADENYLYLTRANSFERASE"/>
    <property type="match status" value="1"/>
</dbReference>
<evidence type="ECO:0000256" key="10">
    <source>
        <dbReference type="ARBA" id="ARBA00022827"/>
    </source>
</evidence>
<dbReference type="PIRSF" id="PIRSF004491">
    <property type="entry name" value="FAD_Synth"/>
    <property type="match status" value="1"/>
</dbReference>
<dbReference type="InterPro" id="IPR015864">
    <property type="entry name" value="FAD_synthase"/>
</dbReference>
<evidence type="ECO:0000256" key="14">
    <source>
        <dbReference type="ARBA" id="ARBA00049494"/>
    </source>
</evidence>
<dbReference type="PANTHER" id="PTHR22749:SF6">
    <property type="entry name" value="RIBOFLAVIN KINASE"/>
    <property type="match status" value="1"/>
</dbReference>
<evidence type="ECO:0000256" key="15">
    <source>
        <dbReference type="PIRNR" id="PIRNR004491"/>
    </source>
</evidence>
<dbReference type="Proteomes" id="UP000051733">
    <property type="component" value="Unassembled WGS sequence"/>
</dbReference>
<evidence type="ECO:0000256" key="8">
    <source>
        <dbReference type="ARBA" id="ARBA00022741"/>
    </source>
</evidence>
<feature type="domain" description="Riboflavin kinase" evidence="16">
    <location>
        <begin position="193"/>
        <end position="318"/>
    </location>
</feature>
<dbReference type="UniPathway" id="UPA00276">
    <property type="reaction ID" value="UER00406"/>
</dbReference>
<comment type="catalytic activity">
    <reaction evidence="13 15">
        <text>riboflavin + ATP = FMN + ADP + H(+)</text>
        <dbReference type="Rhea" id="RHEA:14357"/>
        <dbReference type="ChEBI" id="CHEBI:15378"/>
        <dbReference type="ChEBI" id="CHEBI:30616"/>
        <dbReference type="ChEBI" id="CHEBI:57986"/>
        <dbReference type="ChEBI" id="CHEBI:58210"/>
        <dbReference type="ChEBI" id="CHEBI:456216"/>
        <dbReference type="EC" id="2.7.1.26"/>
    </reaction>
</comment>
<dbReference type="FunFam" id="2.40.30.30:FF:000003">
    <property type="entry name" value="Riboflavin biosynthesis protein"/>
    <property type="match status" value="1"/>
</dbReference>
<keyword evidence="5 15" id="KW-0288">FMN</keyword>
<evidence type="ECO:0000256" key="1">
    <source>
        <dbReference type="ARBA" id="ARBA00002121"/>
    </source>
</evidence>
<comment type="pathway">
    <text evidence="2 15">Cofactor biosynthesis; FAD biosynthesis; FAD from FMN: step 1/1.</text>
</comment>
<evidence type="ECO:0000256" key="6">
    <source>
        <dbReference type="ARBA" id="ARBA00022679"/>
    </source>
</evidence>
<name>A0A0R2A4X9_9LACO</name>
<dbReference type="EC" id="2.7.1.26" evidence="15"/>
<evidence type="ECO:0000256" key="12">
    <source>
        <dbReference type="ARBA" id="ARBA00023268"/>
    </source>
</evidence>
<dbReference type="InterPro" id="IPR023468">
    <property type="entry name" value="Riboflavin_kinase"/>
</dbReference>
<comment type="pathway">
    <text evidence="3 15">Cofactor biosynthesis; FMN biosynthesis; FMN from riboflavin (ATP route): step 1/1.</text>
</comment>
<dbReference type="CDD" id="cd02064">
    <property type="entry name" value="FAD_synthetase_N"/>
    <property type="match status" value="1"/>
</dbReference>
<dbReference type="NCBIfam" id="TIGR00125">
    <property type="entry name" value="cyt_tran_rel"/>
    <property type="match status" value="1"/>
</dbReference>
<gene>
    <name evidence="17" type="ORF">FC26_GL002039</name>
</gene>
<dbReference type="Gene3D" id="3.40.50.620">
    <property type="entry name" value="HUPs"/>
    <property type="match status" value="1"/>
</dbReference>
<evidence type="ECO:0000256" key="5">
    <source>
        <dbReference type="ARBA" id="ARBA00022643"/>
    </source>
</evidence>
<dbReference type="Gene3D" id="2.40.30.30">
    <property type="entry name" value="Riboflavin kinase-like"/>
    <property type="match status" value="1"/>
</dbReference>
<dbReference type="InterPro" id="IPR014729">
    <property type="entry name" value="Rossmann-like_a/b/a_fold"/>
</dbReference>
<dbReference type="GO" id="GO:0009398">
    <property type="term" value="P:FMN biosynthetic process"/>
    <property type="evidence" value="ECO:0007669"/>
    <property type="project" value="UniProtKB-UniRule"/>
</dbReference>
<comment type="caution">
    <text evidence="17">The sequence shown here is derived from an EMBL/GenBank/DDBJ whole genome shotgun (WGS) entry which is preliminary data.</text>
</comment>
<dbReference type="SUPFAM" id="SSF82114">
    <property type="entry name" value="Riboflavin kinase-like"/>
    <property type="match status" value="1"/>
</dbReference>
<dbReference type="AlphaFoldDB" id="A0A0R2A4X9"/>
<dbReference type="GO" id="GO:0008531">
    <property type="term" value="F:riboflavin kinase activity"/>
    <property type="evidence" value="ECO:0007669"/>
    <property type="project" value="UniProtKB-UniRule"/>
</dbReference>
<dbReference type="EMBL" id="AYYY01000005">
    <property type="protein sequence ID" value="KRM62465.1"/>
    <property type="molecule type" value="Genomic_DNA"/>
</dbReference>
<keyword evidence="6 15" id="KW-0808">Transferase</keyword>
<keyword evidence="8 15" id="KW-0547">Nucleotide-binding</keyword>
<keyword evidence="12" id="KW-0511">Multifunctional enzyme</keyword>
<evidence type="ECO:0000313" key="18">
    <source>
        <dbReference type="Proteomes" id="UP000051733"/>
    </source>
</evidence>
<dbReference type="GO" id="GO:0005524">
    <property type="term" value="F:ATP binding"/>
    <property type="evidence" value="ECO:0007669"/>
    <property type="project" value="UniProtKB-UniRule"/>
</dbReference>
<dbReference type="EC" id="2.7.7.2" evidence="15"/>
<dbReference type="Pfam" id="PF06574">
    <property type="entry name" value="FAD_syn"/>
    <property type="match status" value="1"/>
</dbReference>
<dbReference type="GO" id="GO:0006747">
    <property type="term" value="P:FAD biosynthetic process"/>
    <property type="evidence" value="ECO:0007669"/>
    <property type="project" value="UniProtKB-UniRule"/>
</dbReference>
<evidence type="ECO:0000313" key="17">
    <source>
        <dbReference type="EMBL" id="KRM62465.1"/>
    </source>
</evidence>
<comment type="catalytic activity">
    <reaction evidence="14 15">
        <text>FMN + ATP + H(+) = FAD + diphosphate</text>
        <dbReference type="Rhea" id="RHEA:17237"/>
        <dbReference type="ChEBI" id="CHEBI:15378"/>
        <dbReference type="ChEBI" id="CHEBI:30616"/>
        <dbReference type="ChEBI" id="CHEBI:33019"/>
        <dbReference type="ChEBI" id="CHEBI:57692"/>
        <dbReference type="ChEBI" id="CHEBI:58210"/>
        <dbReference type="EC" id="2.7.7.2"/>
    </reaction>
</comment>
<evidence type="ECO:0000259" key="16">
    <source>
        <dbReference type="SMART" id="SM00904"/>
    </source>
</evidence>
<organism evidence="17 18">
    <name type="scientific">Paucilactobacillus vaccinostercus DSM 20634</name>
    <dbReference type="NCBI Taxonomy" id="1423813"/>
    <lineage>
        <taxon>Bacteria</taxon>
        <taxon>Bacillati</taxon>
        <taxon>Bacillota</taxon>
        <taxon>Bacilli</taxon>
        <taxon>Lactobacillales</taxon>
        <taxon>Lactobacillaceae</taxon>
        <taxon>Paucilactobacillus</taxon>
    </lineage>
</organism>
<evidence type="ECO:0000256" key="3">
    <source>
        <dbReference type="ARBA" id="ARBA00005201"/>
    </source>
</evidence>
<dbReference type="InterPro" id="IPR023465">
    <property type="entry name" value="Riboflavin_kinase_dom_sf"/>
</dbReference>
<dbReference type="STRING" id="1423813.FC26_GL002039"/>
<dbReference type="UniPathway" id="UPA00277">
    <property type="reaction ID" value="UER00407"/>
</dbReference>
<keyword evidence="11 15" id="KW-0067">ATP-binding</keyword>
<reference evidence="17 18" key="1">
    <citation type="journal article" date="2015" name="Genome Announc.">
        <title>Expanding the biotechnology potential of lactobacilli through comparative genomics of 213 strains and associated genera.</title>
        <authorList>
            <person name="Sun Z."/>
            <person name="Harris H.M."/>
            <person name="McCann A."/>
            <person name="Guo C."/>
            <person name="Argimon S."/>
            <person name="Zhang W."/>
            <person name="Yang X."/>
            <person name="Jeffery I.B."/>
            <person name="Cooney J.C."/>
            <person name="Kagawa T.F."/>
            <person name="Liu W."/>
            <person name="Song Y."/>
            <person name="Salvetti E."/>
            <person name="Wrobel A."/>
            <person name="Rasinkangas P."/>
            <person name="Parkhill J."/>
            <person name="Rea M.C."/>
            <person name="O'Sullivan O."/>
            <person name="Ritari J."/>
            <person name="Douillard F.P."/>
            <person name="Paul Ross R."/>
            <person name="Yang R."/>
            <person name="Briner A.E."/>
            <person name="Felis G.E."/>
            <person name="de Vos W.M."/>
            <person name="Barrangou R."/>
            <person name="Klaenhammer T.R."/>
            <person name="Caufield P.W."/>
            <person name="Cui Y."/>
            <person name="Zhang H."/>
            <person name="O'Toole P.W."/>
        </authorList>
    </citation>
    <scope>NUCLEOTIDE SEQUENCE [LARGE SCALE GENOMIC DNA]</scope>
    <source>
        <strain evidence="17 18">DSM 20634</strain>
    </source>
</reference>
<dbReference type="SMART" id="SM00904">
    <property type="entry name" value="Flavokinase"/>
    <property type="match status" value="1"/>
</dbReference>